<dbReference type="EMBL" id="LAQJ01000283">
    <property type="protein sequence ID" value="KKO18260.1"/>
    <property type="molecule type" value="Genomic_DNA"/>
</dbReference>
<comment type="similarity">
    <text evidence="5">Belongs to the binding-protein-dependent transport system permease family.</text>
</comment>
<proteinExistence type="inferred from homology"/>
<comment type="caution">
    <text evidence="7">The sequence shown here is derived from an EMBL/GenBank/DDBJ whole genome shotgun (WGS) entry which is preliminary data.</text>
</comment>
<dbReference type="Gene3D" id="2.130.10.10">
    <property type="entry name" value="YVTN repeat-like/Quinoprotein amine dehydrogenase"/>
    <property type="match status" value="1"/>
</dbReference>
<evidence type="ECO:0000256" key="2">
    <source>
        <dbReference type="ARBA" id="ARBA00022692"/>
    </source>
</evidence>
<dbReference type="InterPro" id="IPR001680">
    <property type="entry name" value="WD40_rpt"/>
</dbReference>
<reference evidence="7 8" key="1">
    <citation type="journal article" date="2013" name="BMC Microbiol.">
        <title>Identification of the type II cytochrome c maturation pathway in anammox bacteria by comparative genomics.</title>
        <authorList>
            <person name="Ferousi C."/>
            <person name="Speth D.R."/>
            <person name="Reimann J."/>
            <person name="Op den Camp H.J."/>
            <person name="Allen J.W."/>
            <person name="Keltjens J.T."/>
            <person name="Jetten M.S."/>
        </authorList>
    </citation>
    <scope>NUCLEOTIDE SEQUENCE [LARGE SCALE GENOMIC DNA]</scope>
    <source>
        <strain evidence="7">RU1</strain>
    </source>
</reference>
<keyword evidence="3 5" id="KW-1133">Transmembrane helix</keyword>
<dbReference type="SMART" id="SM00320">
    <property type="entry name" value="WD40"/>
    <property type="match status" value="3"/>
</dbReference>
<dbReference type="InterPro" id="IPR000515">
    <property type="entry name" value="MetI-like"/>
</dbReference>
<feature type="transmembrane region" description="Helical" evidence="5">
    <location>
        <begin position="683"/>
        <end position="704"/>
    </location>
</feature>
<dbReference type="InterPro" id="IPR015943">
    <property type="entry name" value="WD40/YVTN_repeat-like_dom_sf"/>
</dbReference>
<evidence type="ECO:0000313" key="8">
    <source>
        <dbReference type="Proteomes" id="UP000034954"/>
    </source>
</evidence>
<dbReference type="GO" id="GO:0005886">
    <property type="term" value="C:plasma membrane"/>
    <property type="evidence" value="ECO:0007669"/>
    <property type="project" value="UniProtKB-SubCell"/>
</dbReference>
<dbReference type="PANTHER" id="PTHR42727">
    <property type="entry name" value="PHOSPHATE TRANSPORT SYSTEM PERMEASE PROTEIN"/>
    <property type="match status" value="1"/>
</dbReference>
<evidence type="ECO:0000256" key="5">
    <source>
        <dbReference type="RuleBase" id="RU363032"/>
    </source>
</evidence>
<keyword evidence="2 5" id="KW-0812">Transmembrane</keyword>
<dbReference type="Proteomes" id="UP000034954">
    <property type="component" value="Unassembled WGS sequence"/>
</dbReference>
<evidence type="ECO:0000256" key="1">
    <source>
        <dbReference type="ARBA" id="ARBA00004651"/>
    </source>
</evidence>
<keyword evidence="5" id="KW-0813">Transport</keyword>
<dbReference type="GO" id="GO:0055085">
    <property type="term" value="P:transmembrane transport"/>
    <property type="evidence" value="ECO:0007669"/>
    <property type="project" value="InterPro"/>
</dbReference>
<gene>
    <name evidence="7" type="ORF">BROFUL_03049</name>
</gene>
<sequence length="775" mass="84634">MKSLKRRKCADMAARWIIKLGGAATVFVILALFVFIFLEVYPLLQGARVTKENTYSVHDKAISLGVDDHQEIAYSMYNNGTVEFISLQNGVILKRYPIAGLNSSVITCVNKDRNRLLLGTNDGKIFAVSISFSELFAGDRRTVIPEVSEEGWIPASNQKEGIHCISSRGDDSTTVAAVCTKDNHLVLVASETEKTLFGSGEKKEIRKDITGLFVEHDLTQNFSPVAHLLQMGDTGGLEKADTDEMRTAFDLSENVMEPSAKTEITSLALDLFMENLYAGTSSGDLFHINVKDRENPYLVEKVKVSGDAVTALGFVLGDVSLVVGDAGGGVNVWMQARDALSSSGWVLKKVHTLASHKAPVLAVAPSMRDKGFLTAATDGTIHLNHATSEQTLLCLETGHTLTALSFAPKADGIFAVDANNRLFHWSISNPHPEITAKTLFGRVWYEGYEKPEFVWQSTGGTDDFEPKLSLVPLIFGTIKGTLYALVIAVPIGIFAALYTSQFLHNSLKIIKPVIEIMAALPSVILGFLAGLWLAPLMERIFPAIIIMPFFIVLSIVIAILCWKILPVFGRGWCRHGIEALFLIPFIIGAVYVSILLSGGYESLFLEGDYREWLSHILGLQYDQRNALVVGIAMGFAVIPLIFTISEDAMSNVPHSLRSASLALGATPWQTAVRVVLPTASPGIFSAVMIGFGRAVGETMIVLMATGNTPIMDWNLFNGFRALSANIAVEIPEAPHGGTLYRVLFLAALLLFITTFVVNTIAETVRQRMKLRYSKL</sequence>
<accession>A0A0M2URJ6</accession>
<dbReference type="Pfam" id="PF00528">
    <property type="entry name" value="BPD_transp_1"/>
    <property type="match status" value="1"/>
</dbReference>
<organism evidence="7 8">
    <name type="scientific">Candidatus Brocadia fulgida</name>
    <dbReference type="NCBI Taxonomy" id="380242"/>
    <lineage>
        <taxon>Bacteria</taxon>
        <taxon>Pseudomonadati</taxon>
        <taxon>Planctomycetota</taxon>
        <taxon>Candidatus Brocadiia</taxon>
        <taxon>Candidatus Brocadiales</taxon>
        <taxon>Candidatus Brocadiaceae</taxon>
        <taxon>Candidatus Brocadia</taxon>
    </lineage>
</organism>
<feature type="transmembrane region" description="Helical" evidence="5">
    <location>
        <begin position="20"/>
        <end position="44"/>
    </location>
</feature>
<protein>
    <submittedName>
        <fullName evidence="7">Phosphate ABC transporter permease component</fullName>
    </submittedName>
</protein>
<evidence type="ECO:0000259" key="6">
    <source>
        <dbReference type="PROSITE" id="PS50928"/>
    </source>
</evidence>
<keyword evidence="8" id="KW-1185">Reference proteome</keyword>
<feature type="domain" description="ABC transmembrane type-1" evidence="6">
    <location>
        <begin position="474"/>
        <end position="761"/>
    </location>
</feature>
<dbReference type="Gene3D" id="1.10.3720.10">
    <property type="entry name" value="MetI-like"/>
    <property type="match status" value="1"/>
</dbReference>
<dbReference type="InterPro" id="IPR036322">
    <property type="entry name" value="WD40_repeat_dom_sf"/>
</dbReference>
<evidence type="ECO:0000256" key="3">
    <source>
        <dbReference type="ARBA" id="ARBA00022989"/>
    </source>
</evidence>
<dbReference type="PATRIC" id="fig|380242.3.peg.3763"/>
<name>A0A0M2URJ6_9BACT</name>
<feature type="transmembrane region" description="Helical" evidence="5">
    <location>
        <begin position="512"/>
        <end position="534"/>
    </location>
</feature>
<keyword evidence="4 5" id="KW-0472">Membrane</keyword>
<dbReference type="SUPFAM" id="SSF50978">
    <property type="entry name" value="WD40 repeat-like"/>
    <property type="match status" value="1"/>
</dbReference>
<dbReference type="PROSITE" id="PS50928">
    <property type="entry name" value="ABC_TM1"/>
    <property type="match status" value="1"/>
</dbReference>
<comment type="subcellular location">
    <subcellularLocation>
        <location evidence="1 5">Cell membrane</location>
        <topology evidence="1 5">Multi-pass membrane protein</topology>
    </subcellularLocation>
</comment>
<dbReference type="PANTHER" id="PTHR42727:SF1">
    <property type="entry name" value="PHOSPHATE TRANSPORT SYSTEM PERMEASE"/>
    <property type="match status" value="1"/>
</dbReference>
<evidence type="ECO:0000256" key="4">
    <source>
        <dbReference type="ARBA" id="ARBA00023136"/>
    </source>
</evidence>
<dbReference type="CDD" id="cd06261">
    <property type="entry name" value="TM_PBP2"/>
    <property type="match status" value="1"/>
</dbReference>
<dbReference type="SUPFAM" id="SSF161098">
    <property type="entry name" value="MetI-like"/>
    <property type="match status" value="2"/>
</dbReference>
<feature type="transmembrane region" description="Helical" evidence="5">
    <location>
        <begin position="626"/>
        <end position="644"/>
    </location>
</feature>
<feature type="transmembrane region" description="Helical" evidence="5">
    <location>
        <begin position="540"/>
        <end position="565"/>
    </location>
</feature>
<dbReference type="InterPro" id="IPR035906">
    <property type="entry name" value="MetI-like_sf"/>
</dbReference>
<feature type="transmembrane region" description="Helical" evidence="5">
    <location>
        <begin position="482"/>
        <end position="500"/>
    </location>
</feature>
<feature type="transmembrane region" description="Helical" evidence="5">
    <location>
        <begin position="739"/>
        <end position="761"/>
    </location>
</feature>
<feature type="transmembrane region" description="Helical" evidence="5">
    <location>
        <begin position="577"/>
        <end position="600"/>
    </location>
</feature>
<dbReference type="AlphaFoldDB" id="A0A0M2URJ6"/>
<evidence type="ECO:0000313" key="7">
    <source>
        <dbReference type="EMBL" id="KKO18260.1"/>
    </source>
</evidence>